<dbReference type="EMBL" id="JBJKFK010005474">
    <property type="protein sequence ID" value="KAL3308304.1"/>
    <property type="molecule type" value="Genomic_DNA"/>
</dbReference>
<dbReference type="Gene3D" id="1.10.3210.10">
    <property type="entry name" value="Hypothetical protein af1432"/>
    <property type="match status" value="1"/>
</dbReference>
<feature type="domain" description="HD/PDEase" evidence="2">
    <location>
        <begin position="48"/>
        <end position="203"/>
    </location>
</feature>
<dbReference type="AlphaFoldDB" id="A0ABD2PM28"/>
<evidence type="ECO:0000256" key="1">
    <source>
        <dbReference type="ARBA" id="ARBA00005776"/>
    </source>
</evidence>
<dbReference type="Pfam" id="PF01966">
    <property type="entry name" value="HD"/>
    <property type="match status" value="1"/>
</dbReference>
<dbReference type="InterPro" id="IPR006674">
    <property type="entry name" value="HD_domain"/>
</dbReference>
<reference evidence="3 4" key="1">
    <citation type="submission" date="2024-11" db="EMBL/GenBank/DDBJ databases">
        <title>Adaptive evolution of stress response genes in parasites aligns with host niche diversity.</title>
        <authorList>
            <person name="Hahn C."/>
            <person name="Resl P."/>
        </authorList>
    </citation>
    <scope>NUCLEOTIDE SEQUENCE [LARGE SCALE GENOMIC DNA]</scope>
    <source>
        <strain evidence="3">EGGRZ-B1_66</strain>
        <tissue evidence="3">Body</tissue>
    </source>
</reference>
<dbReference type="PANTHER" id="PTHR11373">
    <property type="entry name" value="DEOXYNUCLEOSIDE TRIPHOSPHATE TRIPHOSPHOHYDROLASE"/>
    <property type="match status" value="1"/>
</dbReference>
<evidence type="ECO:0000259" key="2">
    <source>
        <dbReference type="SMART" id="SM00471"/>
    </source>
</evidence>
<organism evidence="3 4">
    <name type="scientific">Cichlidogyrus casuarinus</name>
    <dbReference type="NCBI Taxonomy" id="1844966"/>
    <lineage>
        <taxon>Eukaryota</taxon>
        <taxon>Metazoa</taxon>
        <taxon>Spiralia</taxon>
        <taxon>Lophotrochozoa</taxon>
        <taxon>Platyhelminthes</taxon>
        <taxon>Monogenea</taxon>
        <taxon>Monopisthocotylea</taxon>
        <taxon>Dactylogyridea</taxon>
        <taxon>Ancyrocephalidae</taxon>
        <taxon>Cichlidogyrus</taxon>
    </lineage>
</organism>
<dbReference type="CDD" id="cd00077">
    <property type="entry name" value="HDc"/>
    <property type="match status" value="1"/>
</dbReference>
<dbReference type="InterPro" id="IPR050135">
    <property type="entry name" value="dGTPase-like"/>
</dbReference>
<proteinExistence type="inferred from homology"/>
<gene>
    <name evidence="3" type="primary">SAMHD1</name>
    <name evidence="3" type="ORF">Ciccas_013167</name>
</gene>
<dbReference type="SUPFAM" id="SSF109604">
    <property type="entry name" value="HD-domain/PDEase-like"/>
    <property type="match status" value="1"/>
</dbReference>
<feature type="non-terminal residue" evidence="3">
    <location>
        <position position="241"/>
    </location>
</feature>
<keyword evidence="4" id="KW-1185">Reference proteome</keyword>
<evidence type="ECO:0000313" key="4">
    <source>
        <dbReference type="Proteomes" id="UP001626550"/>
    </source>
</evidence>
<accession>A0ABD2PM28</accession>
<sequence length="241" mass="27840">MTAKKIRDSIHGVIEVEEVAMRVVDRKEFQRLRNISQLAFAKFVYPSCTHSRFEHSLGTYHLMKLLVERFTGQDEICLLSPGEALSLRIAALCHDLGHGPFSHSWEEFIHHGGPQFKAYSHERMSFRLFQHILRSDAQLEQDLLQKGLRMDLVEALITGQISSELQAEFRQRPFVFELLSNDLNGIDVDKWDYLCRDGYSSGLAYLPVQVDRFLEHYRPTLVQLQPGPKEVHMALRSSESQ</sequence>
<dbReference type="PANTHER" id="PTHR11373:SF4">
    <property type="entry name" value="DEOXYNUCLEOSIDE TRIPHOSPHATE TRIPHOSPHOHYDROLASE SAMHD1"/>
    <property type="match status" value="1"/>
</dbReference>
<dbReference type="InterPro" id="IPR003607">
    <property type="entry name" value="HD/PDEase_dom"/>
</dbReference>
<name>A0ABD2PM28_9PLAT</name>
<dbReference type="Proteomes" id="UP001626550">
    <property type="component" value="Unassembled WGS sequence"/>
</dbReference>
<dbReference type="SMART" id="SM00471">
    <property type="entry name" value="HDc"/>
    <property type="match status" value="1"/>
</dbReference>
<evidence type="ECO:0000313" key="3">
    <source>
        <dbReference type="EMBL" id="KAL3308304.1"/>
    </source>
</evidence>
<comment type="caution">
    <text evidence="3">The sequence shown here is derived from an EMBL/GenBank/DDBJ whole genome shotgun (WGS) entry which is preliminary data.</text>
</comment>
<comment type="similarity">
    <text evidence="1">Belongs to the SAMHD1 family.</text>
</comment>
<protein>
    <submittedName>
        <fullName evidence="3">SAM domain and HD</fullName>
    </submittedName>
</protein>